<dbReference type="InterPro" id="IPR037214">
    <property type="entry name" value="TROVE_dom_sf"/>
</dbReference>
<proteinExistence type="predicted"/>
<dbReference type="SUPFAM" id="SSF140864">
    <property type="entry name" value="TROVE domain-like"/>
    <property type="match status" value="1"/>
</dbReference>
<dbReference type="Pfam" id="PF05731">
    <property type="entry name" value="TROVE"/>
    <property type="match status" value="1"/>
</dbReference>
<comment type="caution">
    <text evidence="2">The sequence shown here is derived from an EMBL/GenBank/DDBJ whole genome shotgun (WGS) entry which is preliminary data.</text>
</comment>
<reference evidence="3" key="1">
    <citation type="journal article" date="2019" name="Int. J. Syst. Evol. Microbiol.">
        <title>The Global Catalogue of Microorganisms (GCM) 10K type strain sequencing project: providing services to taxonomists for standard genome sequencing and annotation.</title>
        <authorList>
            <consortium name="The Broad Institute Genomics Platform"/>
            <consortium name="The Broad Institute Genome Sequencing Center for Infectious Disease"/>
            <person name="Wu L."/>
            <person name="Ma J."/>
        </authorList>
    </citation>
    <scope>NUCLEOTIDE SEQUENCE [LARGE SCALE GENOMIC DNA]</scope>
    <source>
        <strain evidence="3">JCM 31486</strain>
    </source>
</reference>
<evidence type="ECO:0000259" key="1">
    <source>
        <dbReference type="PROSITE" id="PS50988"/>
    </source>
</evidence>
<dbReference type="EMBL" id="JBHTIS010004160">
    <property type="protein sequence ID" value="MFD1052138.1"/>
    <property type="molecule type" value="Genomic_DNA"/>
</dbReference>
<dbReference type="Proteomes" id="UP001597045">
    <property type="component" value="Unassembled WGS sequence"/>
</dbReference>
<dbReference type="PROSITE" id="PS50988">
    <property type="entry name" value="TROVE"/>
    <property type="match status" value="1"/>
</dbReference>
<protein>
    <submittedName>
        <fullName evidence="2">TROVE domain-containing protein</fullName>
    </submittedName>
</protein>
<feature type="domain" description="TROVE" evidence="1">
    <location>
        <begin position="1"/>
        <end position="185"/>
    </location>
</feature>
<evidence type="ECO:0000313" key="2">
    <source>
        <dbReference type="EMBL" id="MFD1052138.1"/>
    </source>
</evidence>
<keyword evidence="3" id="KW-1185">Reference proteome</keyword>
<feature type="non-terminal residue" evidence="2">
    <location>
        <position position="1"/>
    </location>
</feature>
<organism evidence="2 3">
    <name type="scientific">Kibdelosporangium lantanae</name>
    <dbReference type="NCBI Taxonomy" id="1497396"/>
    <lineage>
        <taxon>Bacteria</taxon>
        <taxon>Bacillati</taxon>
        <taxon>Actinomycetota</taxon>
        <taxon>Actinomycetes</taxon>
        <taxon>Pseudonocardiales</taxon>
        <taxon>Pseudonocardiaceae</taxon>
        <taxon>Kibdelosporangium</taxon>
    </lineage>
</organism>
<dbReference type="InterPro" id="IPR008858">
    <property type="entry name" value="TROVE_dom"/>
</dbReference>
<evidence type="ECO:0000313" key="3">
    <source>
        <dbReference type="Proteomes" id="UP001597045"/>
    </source>
</evidence>
<name>A0ABW3MPT3_9PSEU</name>
<sequence length="185" mass="20761">QRADEPGEMLAYWTSVHGRAVPKPVKRGVADAVRRLYDERALLKYDTDSRGFRFGDVIDLVHPSNNGPVQAALYEHALDRRHNRDNPIPEQLTVLRARQELTDLPVADRRAVLRTEDGKRRLRAAGMTWEALAGWLQGPMDAMAWQAIMPSMGFMAQLRNLRNFDEAGVSDEAAKAVADRLASAE</sequence>
<accession>A0ABW3MPT3</accession>
<gene>
    <name evidence="2" type="ORF">ACFQ1S_44475</name>
</gene>
<feature type="non-terminal residue" evidence="2">
    <location>
        <position position="185"/>
    </location>
</feature>